<evidence type="ECO:0000256" key="3">
    <source>
        <dbReference type="ARBA" id="ARBA00022737"/>
    </source>
</evidence>
<dbReference type="EMBL" id="CAUOFW020001391">
    <property type="protein sequence ID" value="CAK9144370.1"/>
    <property type="molecule type" value="Genomic_DNA"/>
</dbReference>
<dbReference type="PANTHER" id="PTHR47988">
    <property type="entry name" value="SOMATIC EMBRYOGENESIS RECEPTOR KINASE 1"/>
    <property type="match status" value="1"/>
</dbReference>
<sequence length="186" mass="20294">MKLVAMELADDEAVYTTALMRSQALIFLLFGLATLNVECNLEVDSLYAWKTNLVDPNNALQSWDPTLDNPCTWSHITCNTESSVSTVDLGNAGLSGTLVPHLGLLPNLQYLNVSGNKLSGTIPRVLDNLTGLISLDLQQNQLSGIIPPTLGNLRSLRYMRLNSNQLTGEIPTQVILLIFGGNLRIM</sequence>
<dbReference type="InterPro" id="IPR013210">
    <property type="entry name" value="LRR_N_plant-typ"/>
</dbReference>
<dbReference type="InterPro" id="IPR001611">
    <property type="entry name" value="Leu-rich_rpt"/>
</dbReference>
<keyword evidence="6" id="KW-1185">Reference proteome</keyword>
<dbReference type="Proteomes" id="UP001642360">
    <property type="component" value="Unassembled WGS sequence"/>
</dbReference>
<keyword evidence="1" id="KW-0433">Leucine-rich repeat</keyword>
<accession>A0ABC8RIF6</accession>
<dbReference type="FunFam" id="3.80.10.10:FF:000024">
    <property type="entry name" value="Somatic embryogenesis receptor kinase 1"/>
    <property type="match status" value="1"/>
</dbReference>
<proteinExistence type="predicted"/>
<gene>
    <name evidence="5" type="ORF">ILEXP_LOCUS12123</name>
</gene>
<feature type="domain" description="Leucine-rich repeat-containing N-terminal plant-type" evidence="4">
    <location>
        <begin position="40"/>
        <end position="79"/>
    </location>
</feature>
<reference evidence="5 6" key="1">
    <citation type="submission" date="2024-02" db="EMBL/GenBank/DDBJ databases">
        <authorList>
            <person name="Vignale AGUSTIN F."/>
            <person name="Sosa J E."/>
            <person name="Modenutti C."/>
        </authorList>
    </citation>
    <scope>NUCLEOTIDE SEQUENCE [LARGE SCALE GENOMIC DNA]</scope>
</reference>
<evidence type="ECO:0000256" key="1">
    <source>
        <dbReference type="ARBA" id="ARBA00022614"/>
    </source>
</evidence>
<name>A0ABC8RIF6_9AQUA</name>
<evidence type="ECO:0000256" key="2">
    <source>
        <dbReference type="ARBA" id="ARBA00022729"/>
    </source>
</evidence>
<keyword evidence="3" id="KW-0677">Repeat</keyword>
<evidence type="ECO:0000313" key="5">
    <source>
        <dbReference type="EMBL" id="CAK9144370.1"/>
    </source>
</evidence>
<evidence type="ECO:0000313" key="6">
    <source>
        <dbReference type="Proteomes" id="UP001642360"/>
    </source>
</evidence>
<dbReference type="Pfam" id="PF08263">
    <property type="entry name" value="LRRNT_2"/>
    <property type="match status" value="1"/>
</dbReference>
<dbReference type="InterPro" id="IPR032675">
    <property type="entry name" value="LRR_dom_sf"/>
</dbReference>
<organism evidence="5 6">
    <name type="scientific">Ilex paraguariensis</name>
    <name type="common">yerba mate</name>
    <dbReference type="NCBI Taxonomy" id="185542"/>
    <lineage>
        <taxon>Eukaryota</taxon>
        <taxon>Viridiplantae</taxon>
        <taxon>Streptophyta</taxon>
        <taxon>Embryophyta</taxon>
        <taxon>Tracheophyta</taxon>
        <taxon>Spermatophyta</taxon>
        <taxon>Magnoliopsida</taxon>
        <taxon>eudicotyledons</taxon>
        <taxon>Gunneridae</taxon>
        <taxon>Pentapetalae</taxon>
        <taxon>asterids</taxon>
        <taxon>campanulids</taxon>
        <taxon>Aquifoliales</taxon>
        <taxon>Aquifoliaceae</taxon>
        <taxon>Ilex</taxon>
    </lineage>
</organism>
<comment type="caution">
    <text evidence="5">The sequence shown here is derived from an EMBL/GenBank/DDBJ whole genome shotgun (WGS) entry which is preliminary data.</text>
</comment>
<evidence type="ECO:0000259" key="4">
    <source>
        <dbReference type="Pfam" id="PF08263"/>
    </source>
</evidence>
<dbReference type="SUPFAM" id="SSF52058">
    <property type="entry name" value="L domain-like"/>
    <property type="match status" value="1"/>
</dbReference>
<dbReference type="Gene3D" id="3.80.10.10">
    <property type="entry name" value="Ribonuclease Inhibitor"/>
    <property type="match status" value="1"/>
</dbReference>
<keyword evidence="2" id="KW-0732">Signal</keyword>
<protein>
    <recommendedName>
        <fullName evidence="4">Leucine-rich repeat-containing N-terminal plant-type domain-containing protein</fullName>
    </recommendedName>
</protein>
<dbReference type="AlphaFoldDB" id="A0ABC8RIF6"/>
<dbReference type="Pfam" id="PF13855">
    <property type="entry name" value="LRR_8"/>
    <property type="match status" value="1"/>
</dbReference>